<protein>
    <submittedName>
        <fullName evidence="2">Uncharacterized protein</fullName>
    </submittedName>
</protein>
<name>A0A532V6X3_UNCT6</name>
<evidence type="ECO:0000313" key="2">
    <source>
        <dbReference type="EMBL" id="TKJ42945.1"/>
    </source>
</evidence>
<comment type="caution">
    <text evidence="2">The sequence shown here is derived from an EMBL/GenBank/DDBJ whole genome shotgun (WGS) entry which is preliminary data.</text>
</comment>
<feature type="signal peptide" evidence="1">
    <location>
        <begin position="1"/>
        <end position="24"/>
    </location>
</feature>
<evidence type="ECO:0000256" key="1">
    <source>
        <dbReference type="SAM" id="SignalP"/>
    </source>
</evidence>
<dbReference type="EMBL" id="NJBO01000007">
    <property type="protein sequence ID" value="TKJ42945.1"/>
    <property type="molecule type" value="Genomic_DNA"/>
</dbReference>
<dbReference type="Proteomes" id="UP000317778">
    <property type="component" value="Unassembled WGS sequence"/>
</dbReference>
<feature type="chain" id="PRO_5022219770" evidence="1">
    <location>
        <begin position="25"/>
        <end position="198"/>
    </location>
</feature>
<evidence type="ECO:0000313" key="3">
    <source>
        <dbReference type="Proteomes" id="UP000317778"/>
    </source>
</evidence>
<keyword evidence="1" id="KW-0732">Signal</keyword>
<sequence length="198" mass="22192">MSIDRRVMALMILASLMLPAAGFAQDRLELVGFDVVELEDALERSATENWLEHAETGQRVVEGLDFLLVISPDSKWILLGQPIEEEEGEEGEGGLDVVTYKLFIVSTADPQLIALVDQALYATFSPTSDYLFVATVPNPIVYDLEDMRGVVLTAIRSGLENYPCWVSQWSKDGKVLIIHQQFSFDDSSNPRAWRVELR</sequence>
<proteinExistence type="predicted"/>
<dbReference type="AlphaFoldDB" id="A0A532V6X3"/>
<accession>A0A532V6X3</accession>
<organism evidence="2 3">
    <name type="scientific">candidate division TA06 bacterium B3_TA06</name>
    <dbReference type="NCBI Taxonomy" id="2012487"/>
    <lineage>
        <taxon>Bacteria</taxon>
        <taxon>Bacteria division TA06</taxon>
    </lineage>
</organism>
<gene>
    <name evidence="2" type="ORF">CEE36_05510</name>
</gene>
<dbReference type="SUPFAM" id="SSF82171">
    <property type="entry name" value="DPP6 N-terminal domain-like"/>
    <property type="match status" value="1"/>
</dbReference>
<reference evidence="2 3" key="1">
    <citation type="submission" date="2017-06" db="EMBL/GenBank/DDBJ databases">
        <title>Novel microbial phyla capable of carbon fixation and sulfur reduction in deep-sea sediments.</title>
        <authorList>
            <person name="Huang J."/>
            <person name="Baker B."/>
            <person name="Wang Y."/>
        </authorList>
    </citation>
    <scope>NUCLEOTIDE SEQUENCE [LARGE SCALE GENOMIC DNA]</scope>
    <source>
        <strain evidence="2">B3_TA06</strain>
    </source>
</reference>